<evidence type="ECO:0000256" key="2">
    <source>
        <dbReference type="ARBA" id="ARBA00022741"/>
    </source>
</evidence>
<comment type="caution">
    <text evidence="6">The sequence shown here is derived from an EMBL/GenBank/DDBJ whole genome shotgun (WGS) entry which is preliminary data.</text>
</comment>
<dbReference type="Pfam" id="PF13535">
    <property type="entry name" value="ATP-grasp_4"/>
    <property type="match status" value="1"/>
</dbReference>
<evidence type="ECO:0000259" key="5">
    <source>
        <dbReference type="PROSITE" id="PS50975"/>
    </source>
</evidence>
<dbReference type="PROSITE" id="PS00867">
    <property type="entry name" value="CPSASE_2"/>
    <property type="match status" value="1"/>
</dbReference>
<evidence type="ECO:0000256" key="1">
    <source>
        <dbReference type="ARBA" id="ARBA00022598"/>
    </source>
</evidence>
<dbReference type="PANTHER" id="PTHR43585">
    <property type="entry name" value="FUMIPYRROLE BIOSYNTHESIS PROTEIN C"/>
    <property type="match status" value="1"/>
</dbReference>
<dbReference type="RefSeq" id="WP_205492079.1">
    <property type="nucleotide sequence ID" value="NZ_JAFHAP010000001.1"/>
</dbReference>
<keyword evidence="1" id="KW-0436">Ligase</keyword>
<dbReference type="PROSITE" id="PS50975">
    <property type="entry name" value="ATP_GRASP"/>
    <property type="match status" value="1"/>
</dbReference>
<dbReference type="InterPro" id="IPR052032">
    <property type="entry name" value="ATP-dep_AA_Ligase"/>
</dbReference>
<dbReference type="InterPro" id="IPR011761">
    <property type="entry name" value="ATP-grasp"/>
</dbReference>
<protein>
    <submittedName>
        <fullName evidence="6">ATP-grasp domain-containing protein</fullName>
    </submittedName>
</protein>
<name>A0ABS2WEB5_9BACL</name>
<dbReference type="EMBL" id="JAFHAP010000001">
    <property type="protein sequence ID" value="MBN2907914.1"/>
    <property type="molecule type" value="Genomic_DNA"/>
</dbReference>
<dbReference type="PANTHER" id="PTHR43585:SF2">
    <property type="entry name" value="ATP-GRASP ENZYME FSQD"/>
    <property type="match status" value="1"/>
</dbReference>
<reference evidence="6" key="1">
    <citation type="journal article" date="2024" name="Int. J. Syst. Evol. Microbiol.">
        <title>Polycladomyces zharkentensis sp. nov., a novel thermophilic cellulose- and starch-degrading member of the Bacillota from a geothermal aquifer in Kazakhstan.</title>
        <authorList>
            <person name="Mashzhan A."/>
            <person name="Kistaubayeva A."/>
            <person name="Javier-Lopez R."/>
            <person name="Bissenova U."/>
            <person name="Bissenbay A."/>
            <person name="Birkeland N.K."/>
        </authorList>
    </citation>
    <scope>NUCLEOTIDE SEQUENCE</scope>
    <source>
        <strain evidence="6">ZKZ2T</strain>
    </source>
</reference>
<accession>A0ABS2WEB5</accession>
<dbReference type="Proteomes" id="UP001177120">
    <property type="component" value="Unassembled WGS sequence"/>
</dbReference>
<dbReference type="InterPro" id="IPR005479">
    <property type="entry name" value="CPAse_ATP-bd"/>
</dbReference>
<evidence type="ECO:0000313" key="6">
    <source>
        <dbReference type="EMBL" id="MBN2907914.1"/>
    </source>
</evidence>
<gene>
    <name evidence="6" type="ORF">JQC72_00065</name>
</gene>
<keyword evidence="2 4" id="KW-0547">Nucleotide-binding</keyword>
<evidence type="ECO:0000256" key="4">
    <source>
        <dbReference type="PROSITE-ProRule" id="PRU00409"/>
    </source>
</evidence>
<evidence type="ECO:0000313" key="7">
    <source>
        <dbReference type="Proteomes" id="UP001177120"/>
    </source>
</evidence>
<dbReference type="Gene3D" id="3.30.470.20">
    <property type="entry name" value="ATP-grasp fold, B domain"/>
    <property type="match status" value="1"/>
</dbReference>
<keyword evidence="7" id="KW-1185">Reference proteome</keyword>
<dbReference type="SUPFAM" id="SSF56059">
    <property type="entry name" value="Glutathione synthetase ATP-binding domain-like"/>
    <property type="match status" value="1"/>
</dbReference>
<evidence type="ECO:0000256" key="3">
    <source>
        <dbReference type="ARBA" id="ARBA00022840"/>
    </source>
</evidence>
<proteinExistence type="predicted"/>
<feature type="domain" description="ATP-grasp" evidence="5">
    <location>
        <begin position="131"/>
        <end position="353"/>
    </location>
</feature>
<keyword evidence="3 4" id="KW-0067">ATP-binding</keyword>
<sequence length="453" mass="51608">MNKAMVFVENQAFGILVKLAKRSKERGFDNFVLFRPMHPHEKEQLKQYEQAYKQPLFDRLVETERWDFDHIKKAVEEFEKEKSLAGLICVGGFFTQDGLLGAHVAKLAEERGLPTQSVEGLYRSNNKYLTRDTLFHAGLNTVDFGLATDEESLLRHAERIGYPVILKPINGCASQLVIKCENEQELIKGFHMGLKKLPQSLYKHMYSCIHRFPDQSGKMIEFNPLTSMLVEGYISGREASVEIVVTETEVIPLLVHDKVLVTEGDRVVYEHLLVVPPVRFHDKEIQRMKEYAVKVAKATGIKNALCHVELRYDEKTGPQLLEINPRVGGMLVTQSLETMIGFSVPDAILDLALGTFKPGTYDSISDLHAMFTLYPPHSGYFERVEGLDKLKRLPGILSTTLLFPEGSYIHGDDEEVFLLMGWMRGNSYEEILSVYEEAKKVVRFHIIKKEKGK</sequence>
<organism evidence="6 7">
    <name type="scientific">Polycladomyces zharkentensis</name>
    <dbReference type="NCBI Taxonomy" id="2807616"/>
    <lineage>
        <taxon>Bacteria</taxon>
        <taxon>Bacillati</taxon>
        <taxon>Bacillota</taxon>
        <taxon>Bacilli</taxon>
        <taxon>Bacillales</taxon>
        <taxon>Thermoactinomycetaceae</taxon>
        <taxon>Polycladomyces</taxon>
    </lineage>
</organism>